<protein>
    <submittedName>
        <fullName evidence="2">DUF4062 domain-containing protein</fullName>
    </submittedName>
</protein>
<dbReference type="RefSeq" id="WP_280615405.1">
    <property type="nucleotide sequence ID" value="NZ_JAROYP010000001.1"/>
</dbReference>
<dbReference type="Proteomes" id="UP001159179">
    <property type="component" value="Unassembled WGS sequence"/>
</dbReference>
<dbReference type="EMBL" id="JAROYP010000001">
    <property type="protein sequence ID" value="MDH5159471.1"/>
    <property type="molecule type" value="Genomic_DNA"/>
</dbReference>
<accession>A0AAW6STY4</accession>
<dbReference type="InterPro" id="IPR025139">
    <property type="entry name" value="DUF4062"/>
</dbReference>
<dbReference type="AlphaFoldDB" id="A0AAW6STY4"/>
<reference evidence="2" key="1">
    <citation type="submission" date="2023-03" db="EMBL/GenBank/DDBJ databases">
        <title>Bacterial isolates from washroom surfaces on a university campus.</title>
        <authorList>
            <person name="Holman D.B."/>
            <person name="Gzyl K.E."/>
            <person name="Taheri A.E."/>
        </authorList>
    </citation>
    <scope>NUCLEOTIDE SEQUENCE</scope>
    <source>
        <strain evidence="2">RD03</strain>
    </source>
</reference>
<sequence length="390" mass="46253">MPEPTKIFISSAAQDRLRPLRENLHRLLMEMEHRPLMYEKDFGPWPQEQLVENCLKYVEMSDIFLLFISDKAGNYSQYYKATITHCEFQKAYQCNKYIIVFVEDYIYDLFWYEIRLIIGEMLKSYKETFGTNPDNYFEIAKEAWEKHPKKKEHENIEPYIWGFMYDIYIKGHYLEKISFGMDPSLTIKRYFSDLFRRGSKYLAFEGTIEEQLQEGPIYKKHADFTSKIISYIKNGELINPRLFLEYLQRFLKNGIIYSQPHTMFETELGAYESCSGTTLYKKKGDLLTLVSVSGMASDENKTYPLEDRSSYSVQAFHSQSGQELFFSEEKQQFYLSIRTGNYVISFHYPVESYWSIEKVQGFKDDVMRDIMESESALYRDFAIQLLGGIR</sequence>
<gene>
    <name evidence="2" type="ORF">P5X88_00875</name>
</gene>
<name>A0AAW6STY4_9BACI</name>
<evidence type="ECO:0000313" key="2">
    <source>
        <dbReference type="EMBL" id="MDH5159471.1"/>
    </source>
</evidence>
<feature type="domain" description="DUF4062" evidence="1">
    <location>
        <begin position="6"/>
        <end position="91"/>
    </location>
</feature>
<proteinExistence type="predicted"/>
<dbReference type="Pfam" id="PF13271">
    <property type="entry name" value="DUF4062"/>
    <property type="match status" value="1"/>
</dbReference>
<evidence type="ECO:0000313" key="3">
    <source>
        <dbReference type="Proteomes" id="UP001159179"/>
    </source>
</evidence>
<comment type="caution">
    <text evidence="2">The sequence shown here is derived from an EMBL/GenBank/DDBJ whole genome shotgun (WGS) entry which is preliminary data.</text>
</comment>
<evidence type="ECO:0000259" key="1">
    <source>
        <dbReference type="Pfam" id="PF13271"/>
    </source>
</evidence>
<organism evidence="2 3">
    <name type="scientific">Heyndrickxia oleronia</name>
    <dbReference type="NCBI Taxonomy" id="38875"/>
    <lineage>
        <taxon>Bacteria</taxon>
        <taxon>Bacillati</taxon>
        <taxon>Bacillota</taxon>
        <taxon>Bacilli</taxon>
        <taxon>Bacillales</taxon>
        <taxon>Bacillaceae</taxon>
        <taxon>Heyndrickxia</taxon>
    </lineage>
</organism>